<dbReference type="Proteomes" id="UP000002217">
    <property type="component" value="Chromosome"/>
</dbReference>
<proteinExistence type="predicted"/>
<keyword evidence="2" id="KW-0378">Hydrolase</keyword>
<dbReference type="InterPro" id="IPR011613">
    <property type="entry name" value="GH15-like"/>
</dbReference>
<gene>
    <name evidence="2" type="ordered locus">Dtox_3601</name>
</gene>
<evidence type="ECO:0000313" key="3">
    <source>
        <dbReference type="Proteomes" id="UP000002217"/>
    </source>
</evidence>
<dbReference type="PANTHER" id="PTHR31616">
    <property type="entry name" value="TREHALASE"/>
    <property type="match status" value="1"/>
</dbReference>
<dbReference type="GO" id="GO:0005975">
    <property type="term" value="P:carbohydrate metabolic process"/>
    <property type="evidence" value="ECO:0007669"/>
    <property type="project" value="InterPro"/>
</dbReference>
<dbReference type="GO" id="GO:0004553">
    <property type="term" value="F:hydrolase activity, hydrolyzing O-glycosyl compounds"/>
    <property type="evidence" value="ECO:0007669"/>
    <property type="project" value="UniProtKB-ARBA"/>
</dbReference>
<dbReference type="InterPro" id="IPR008928">
    <property type="entry name" value="6-hairpin_glycosidase_sf"/>
</dbReference>
<dbReference type="PANTHER" id="PTHR31616:SF13">
    <property type="entry name" value="GLUCAN 1,4-ALPHA-GLUCOSIDASE"/>
    <property type="match status" value="1"/>
</dbReference>
<dbReference type="EMBL" id="CP001720">
    <property type="protein sequence ID" value="ACV64313.1"/>
    <property type="molecule type" value="Genomic_DNA"/>
</dbReference>
<accession>C8VW26</accession>
<organism evidence="2 3">
    <name type="scientific">Desulfofarcimen acetoxidans (strain ATCC 49208 / DSM 771 / KCTC 5769 / VKM B-1644 / 5575)</name>
    <name type="common">Desulfotomaculum acetoxidans</name>
    <dbReference type="NCBI Taxonomy" id="485916"/>
    <lineage>
        <taxon>Bacteria</taxon>
        <taxon>Bacillati</taxon>
        <taxon>Bacillota</taxon>
        <taxon>Clostridia</taxon>
        <taxon>Eubacteriales</taxon>
        <taxon>Peptococcaceae</taxon>
        <taxon>Desulfofarcimen</taxon>
    </lineage>
</organism>
<feature type="domain" description="GH15-like" evidence="1">
    <location>
        <begin position="301"/>
        <end position="583"/>
    </location>
</feature>
<dbReference type="RefSeq" id="WP_015759000.1">
    <property type="nucleotide sequence ID" value="NC_013216.1"/>
</dbReference>
<protein>
    <submittedName>
        <fullName evidence="2">Glycoside hydrolase 15-related</fullName>
    </submittedName>
</protein>
<dbReference type="KEGG" id="dae:Dtox_3601"/>
<dbReference type="eggNOG" id="COG3387">
    <property type="taxonomic scope" value="Bacteria"/>
</dbReference>
<dbReference type="OrthoDB" id="3902805at2"/>
<evidence type="ECO:0000259" key="1">
    <source>
        <dbReference type="Pfam" id="PF00723"/>
    </source>
</evidence>
<dbReference type="AlphaFoldDB" id="C8VW26"/>
<reference evidence="2 3" key="1">
    <citation type="journal article" date="2009" name="Stand. Genomic Sci.">
        <title>Complete genome sequence of Desulfotomaculum acetoxidans type strain (5575).</title>
        <authorList>
            <person name="Spring S."/>
            <person name="Lapidus A."/>
            <person name="Schroder M."/>
            <person name="Gleim D."/>
            <person name="Sims D."/>
            <person name="Meincke L."/>
            <person name="Glavina Del Rio T."/>
            <person name="Tice H."/>
            <person name="Copeland A."/>
            <person name="Cheng J.F."/>
            <person name="Lucas S."/>
            <person name="Chen F."/>
            <person name="Nolan M."/>
            <person name="Bruce D."/>
            <person name="Goodwin L."/>
            <person name="Pitluck S."/>
            <person name="Ivanova N."/>
            <person name="Mavromatis K."/>
            <person name="Mikhailova N."/>
            <person name="Pati A."/>
            <person name="Chen A."/>
            <person name="Palaniappan K."/>
            <person name="Land M."/>
            <person name="Hauser L."/>
            <person name="Chang Y.J."/>
            <person name="Jeffries C.D."/>
            <person name="Chain P."/>
            <person name="Saunders E."/>
            <person name="Brettin T."/>
            <person name="Detter J.C."/>
            <person name="Goker M."/>
            <person name="Bristow J."/>
            <person name="Eisen J.A."/>
            <person name="Markowitz V."/>
            <person name="Hugenholtz P."/>
            <person name="Kyrpides N.C."/>
            <person name="Klenk H.P."/>
            <person name="Han C."/>
        </authorList>
    </citation>
    <scope>NUCLEOTIDE SEQUENCE [LARGE SCALE GENOMIC DNA]</scope>
    <source>
        <strain evidence="3">ATCC 49208 / DSM 771 / VKM B-1644</strain>
    </source>
</reference>
<dbReference type="Pfam" id="PF00723">
    <property type="entry name" value="Glyco_hydro_15"/>
    <property type="match status" value="1"/>
</dbReference>
<dbReference type="HOGENOM" id="CLU_028187_0_0_9"/>
<dbReference type="CAZy" id="GH15">
    <property type="family name" value="Glycoside Hydrolase Family 15"/>
</dbReference>
<dbReference type="SUPFAM" id="SSF48208">
    <property type="entry name" value="Six-hairpin glycosidases"/>
    <property type="match status" value="1"/>
</dbReference>
<dbReference type="InterPro" id="IPR012341">
    <property type="entry name" value="6hp_glycosidase-like_sf"/>
</dbReference>
<dbReference type="Gene3D" id="1.50.10.10">
    <property type="match status" value="1"/>
</dbReference>
<dbReference type="STRING" id="485916.Dtox_3601"/>
<evidence type="ECO:0000313" key="2">
    <source>
        <dbReference type="EMBL" id="ACV64313.1"/>
    </source>
</evidence>
<sequence>MTRPLVLGNGKMLIAYDQEFSLRDFFYPHVGQHNHIMGRSNRLGFWVEGMFSWLDAPSWHKLANYRKNTLVMESTAKNEEMGLSIVNTNAVHYRENIYLKRLIVQNLTDRGREVRVFVTHDFSINENEVGDTALYDARLKTVIHYKKNCYILINGFFGPSSFNMYTIGVKRAFGAEGTWRDAEDGVLSSNPIAMGSVDSTIGFKIYLGAKEEASIYYWIAVGPSYNEVKRLNEFVLQQTPKALIKRVESYWNHWLSNVPQDFLDLPEYLSDLYNRSLLVIRTHLDKDGAILAAADSDIVLTNKDHYCYLWPRDGALVACALIKAGYPHITRKFFQFCANVITEEGYLHHKYNPDGTVGSSWHPWNNPERLPIQEDETALVIYALWQYYEFTGDLEFISDIYRKLIIPAADFMNNYMDNQLELPKPSYDLWEERHGIFTFTAAAVYAGLVAASKFSNIFYAAEPAEKYLACANKIKKSIKTHLFDPVLKRFIRGLIWDQEGGYYRRDTTMESSVMGLSFLGVLPPDDPYMQTTMVALEEGLCNKTWVGGMARYTYDRYHRKTTDEGIPGNPWYICTLWLAQWHIAKANTLKDMKPALPILHWAAAFAMETGIMPEQLNPETGEPLSVAPLVWSHSTFVQTVLEYISKYKSMEIEDICKINTNNTIPEPHAT</sequence>
<keyword evidence="3" id="KW-1185">Reference proteome</keyword>
<name>C8VW26_DESAS</name>